<comment type="caution">
    <text evidence="1">The sequence shown here is derived from an EMBL/GenBank/DDBJ whole genome shotgun (WGS) entry which is preliminary data.</text>
</comment>
<evidence type="ECO:0000313" key="1">
    <source>
        <dbReference type="EMBL" id="GBO98835.1"/>
    </source>
</evidence>
<keyword evidence="2" id="KW-1185">Reference proteome</keyword>
<dbReference type="EMBL" id="BGZK01003216">
    <property type="protein sequence ID" value="GBO98835.1"/>
    <property type="molecule type" value="Genomic_DNA"/>
</dbReference>
<protein>
    <submittedName>
        <fullName evidence="1">Uncharacterized protein</fullName>
    </submittedName>
</protein>
<organism evidence="1 2">
    <name type="scientific">Eumeta variegata</name>
    <name type="common">Bagworm moth</name>
    <name type="synonym">Eumeta japonica</name>
    <dbReference type="NCBI Taxonomy" id="151549"/>
    <lineage>
        <taxon>Eukaryota</taxon>
        <taxon>Metazoa</taxon>
        <taxon>Ecdysozoa</taxon>
        <taxon>Arthropoda</taxon>
        <taxon>Hexapoda</taxon>
        <taxon>Insecta</taxon>
        <taxon>Pterygota</taxon>
        <taxon>Neoptera</taxon>
        <taxon>Endopterygota</taxon>
        <taxon>Lepidoptera</taxon>
        <taxon>Glossata</taxon>
        <taxon>Ditrysia</taxon>
        <taxon>Tineoidea</taxon>
        <taxon>Psychidae</taxon>
        <taxon>Oiketicinae</taxon>
        <taxon>Eumeta</taxon>
    </lineage>
</organism>
<dbReference type="Proteomes" id="UP000299102">
    <property type="component" value="Unassembled WGS sequence"/>
</dbReference>
<proteinExistence type="predicted"/>
<evidence type="ECO:0000313" key="2">
    <source>
        <dbReference type="Proteomes" id="UP000299102"/>
    </source>
</evidence>
<dbReference type="AlphaFoldDB" id="A0A4C1SAF2"/>
<sequence>MHMNMLLYCTHKMPNNMAELTGLGRHARPENIIPEWSLPSPLASSRCLDPCGWFLVTFPVEMIQGSSIEQSHTDRPRSMKS</sequence>
<name>A0A4C1SAF2_EUMVA</name>
<gene>
    <name evidence="1" type="ORF">EVAR_25935_1</name>
</gene>
<reference evidence="1 2" key="1">
    <citation type="journal article" date="2019" name="Commun. Biol.">
        <title>The bagworm genome reveals a unique fibroin gene that provides high tensile strength.</title>
        <authorList>
            <person name="Kono N."/>
            <person name="Nakamura H."/>
            <person name="Ohtoshi R."/>
            <person name="Tomita M."/>
            <person name="Numata K."/>
            <person name="Arakawa K."/>
        </authorList>
    </citation>
    <scope>NUCLEOTIDE SEQUENCE [LARGE SCALE GENOMIC DNA]</scope>
</reference>
<accession>A0A4C1SAF2</accession>